<dbReference type="OrthoDB" id="4036164at2759"/>
<feature type="coiled-coil region" evidence="3">
    <location>
        <begin position="118"/>
        <end position="150"/>
    </location>
</feature>
<evidence type="ECO:0000256" key="2">
    <source>
        <dbReference type="ARBA" id="ARBA00023054"/>
    </source>
</evidence>
<dbReference type="GeneID" id="11470299"/>
<feature type="compositionally biased region" description="Basic and acidic residues" evidence="4">
    <location>
        <begin position="35"/>
        <end position="50"/>
    </location>
</feature>
<name>I6NCR2_ERECY</name>
<comment type="similarity">
    <text evidence="1">Belongs to the NSRP1 family.</text>
</comment>
<feature type="domain" description="Nuclear speckle splicing regulatory protein 1 N-terminal" evidence="5">
    <location>
        <begin position="57"/>
        <end position="143"/>
    </location>
</feature>
<reference evidence="6 7" key="1">
    <citation type="journal article" date="2011" name="G3 (Bethesda)">
        <title>Genome evolution in the Eremothecium clade of the Saccharomyces complex revealed by comparative genomics.</title>
        <authorList>
            <person name="Wendland J."/>
            <person name="Walther A."/>
        </authorList>
    </citation>
    <scope>NUCLEOTIDE SEQUENCE [LARGE SCALE GENOMIC DNA]</scope>
    <source>
        <strain evidence="7">CBS 270.75 / DBVPG 7215 / KCTC 17166 / NRRL Y-17582</strain>
    </source>
</reference>
<dbReference type="AlphaFoldDB" id="I6NCR2"/>
<sequence length="248" mass="28661">MTKRSKAARLNKEFVYDNDSDDDSDSFQGYMKKRAELSRKRSRTVAHEEYSSLLDNEAEKESSKVPGESKFIQGFLQSKKQRQLDELQTQALKIELHRKLEAGAQDAADSEEFITEGYKEQKEKLKQANIQRLEEEIKEREHSSRHFTAQLLGVAREIDKKVADGIISDEQMKPRAQVIVKNDVYVSNKNIWMKKGVLNSTGKVVSKRSDAMLKLVENFLKSSMKVEDIEKLRIKYQDRVKARQVNCS</sequence>
<keyword evidence="7" id="KW-1185">Reference proteome</keyword>
<dbReference type="Proteomes" id="UP000006790">
    <property type="component" value="Chromosome 5"/>
</dbReference>
<evidence type="ECO:0000256" key="3">
    <source>
        <dbReference type="SAM" id="Coils"/>
    </source>
</evidence>
<dbReference type="eggNOG" id="ENOG502SE51">
    <property type="taxonomic scope" value="Eukaryota"/>
</dbReference>
<dbReference type="KEGG" id="erc:Ecym_5064"/>
<accession>I6NCR2</accession>
<dbReference type="EMBL" id="CP002501">
    <property type="protein sequence ID" value="AET39854.1"/>
    <property type="molecule type" value="Genomic_DNA"/>
</dbReference>
<evidence type="ECO:0000259" key="5">
    <source>
        <dbReference type="Pfam" id="PF09745"/>
    </source>
</evidence>
<dbReference type="OMA" id="VAHEEYS"/>
<dbReference type="Pfam" id="PF09745">
    <property type="entry name" value="NSRP1_N"/>
    <property type="match status" value="1"/>
</dbReference>
<dbReference type="InParanoid" id="I6NCR2"/>
<protein>
    <recommendedName>
        <fullName evidence="5">Nuclear speckle splicing regulatory protein 1 N-terminal domain-containing protein</fullName>
    </recommendedName>
</protein>
<proteinExistence type="inferred from homology"/>
<evidence type="ECO:0000313" key="6">
    <source>
        <dbReference type="EMBL" id="AET39854.1"/>
    </source>
</evidence>
<dbReference type="RefSeq" id="XP_003646671.1">
    <property type="nucleotide sequence ID" value="XM_003646623.1"/>
</dbReference>
<feature type="region of interest" description="Disordered" evidence="4">
    <location>
        <begin position="35"/>
        <end position="66"/>
    </location>
</feature>
<evidence type="ECO:0000256" key="4">
    <source>
        <dbReference type="SAM" id="MobiDB-lite"/>
    </source>
</evidence>
<dbReference type="HOGENOM" id="CLU_1120186_0_0_1"/>
<dbReference type="GO" id="GO:0000381">
    <property type="term" value="P:regulation of alternative mRNA splicing, via spliceosome"/>
    <property type="evidence" value="ECO:0007669"/>
    <property type="project" value="InterPro"/>
</dbReference>
<dbReference type="InterPro" id="IPR018612">
    <property type="entry name" value="NSRP1_N"/>
</dbReference>
<gene>
    <name evidence="6" type="ordered locus">Ecym_5064</name>
</gene>
<evidence type="ECO:0000256" key="1">
    <source>
        <dbReference type="ARBA" id="ARBA00010126"/>
    </source>
</evidence>
<organism evidence="6 7">
    <name type="scientific">Eremothecium cymbalariae (strain CBS 270.75 / DBVPG 7215 / KCTC 17166 / NRRL Y-17582)</name>
    <name type="common">Yeast</name>
    <dbReference type="NCBI Taxonomy" id="931890"/>
    <lineage>
        <taxon>Eukaryota</taxon>
        <taxon>Fungi</taxon>
        <taxon>Dikarya</taxon>
        <taxon>Ascomycota</taxon>
        <taxon>Saccharomycotina</taxon>
        <taxon>Saccharomycetes</taxon>
        <taxon>Saccharomycetales</taxon>
        <taxon>Saccharomycetaceae</taxon>
        <taxon>Eremothecium</taxon>
    </lineage>
</organism>
<keyword evidence="2 3" id="KW-0175">Coiled coil</keyword>
<evidence type="ECO:0000313" key="7">
    <source>
        <dbReference type="Proteomes" id="UP000006790"/>
    </source>
</evidence>